<dbReference type="PANTHER" id="PTHR30244:SF34">
    <property type="entry name" value="DTDP-4-AMINO-4,6-DIDEOXYGALACTOSE TRANSAMINASE"/>
    <property type="match status" value="1"/>
</dbReference>
<dbReference type="CDD" id="cd00616">
    <property type="entry name" value="AHBA_syn"/>
    <property type="match status" value="1"/>
</dbReference>
<comment type="caution">
    <text evidence="13">The sequence shown here is derived from an EMBL/GenBank/DDBJ whole genome shotgun (WGS) entry which is preliminary data.</text>
</comment>
<dbReference type="Proteomes" id="UP000254939">
    <property type="component" value="Unassembled WGS sequence"/>
</dbReference>
<dbReference type="InterPro" id="IPR015424">
    <property type="entry name" value="PyrdxlP-dep_Trfase"/>
</dbReference>
<dbReference type="InterPro" id="IPR000653">
    <property type="entry name" value="DegT/StrS_aminotransferase"/>
</dbReference>
<dbReference type="FunFam" id="3.40.640.10:FF:000090">
    <property type="entry name" value="Pyridoxal phosphate-dependent aminotransferase"/>
    <property type="match status" value="1"/>
</dbReference>
<comment type="catalytic activity">
    <reaction evidence="7">
        <text>GDP-alpha-D-perosamine + 2-oxoglutarate = GDP-4-dehydro-alpha-D-rhamnose + L-glutamate</text>
        <dbReference type="Rhea" id="RHEA:36779"/>
        <dbReference type="ChEBI" id="CHEBI:16810"/>
        <dbReference type="ChEBI" id="CHEBI:29985"/>
        <dbReference type="ChEBI" id="CHEBI:57964"/>
        <dbReference type="ChEBI" id="CHEBI:73996"/>
        <dbReference type="EC" id="2.6.1.102"/>
    </reaction>
</comment>
<sequence>MSQIPVAKPVLDEQEVEAVRRVIMSGWVTQGPEVAAFEQEFAAYVGAQYACAVSNCTTALHLALRVVGVEAGDEVITVSHTFIATANAIRYCGAVPVFVDIEKDCYNIDPDLIEAAITPRTKAIICVHQLGMPCDLHRIVAIASRHEIPVIEDAACATGSEVFWKGHWEKIGKPHGDIACFSFHPRKVVTTGDGGMLTTANPEYDRKFRLWRQHGMSVTDAVRHGSRQVIFESYPELGYNYRMTDMQAAVGREQLKRLPGIIARRREIARQYAEQLRSTANVMPPIEPAWARSNWQSFCIRLPGYLDQRDVMQELLDRGISTRRGIMNIHLEEAYAEPGLSRIAASLKESVAAQDYSIILPLYAQLTDIELTSVVDAIRALLYSCQVAVGRAG</sequence>
<dbReference type="OrthoDB" id="9768668at2"/>
<dbReference type="PANTHER" id="PTHR30244">
    <property type="entry name" value="TRANSAMINASE"/>
    <property type="match status" value="1"/>
</dbReference>
<dbReference type="InterPro" id="IPR015422">
    <property type="entry name" value="PyrdxlP-dep_Trfase_small"/>
</dbReference>
<evidence type="ECO:0000256" key="4">
    <source>
        <dbReference type="ARBA" id="ARBA00022679"/>
    </source>
</evidence>
<evidence type="ECO:0000256" key="3">
    <source>
        <dbReference type="ARBA" id="ARBA00022576"/>
    </source>
</evidence>
<proteinExistence type="inferred from homology"/>
<comment type="cofactor">
    <cofactor evidence="1">
        <name>pyridoxal 5'-phosphate</name>
        <dbReference type="ChEBI" id="CHEBI:597326"/>
    </cofactor>
</comment>
<evidence type="ECO:0000313" key="14">
    <source>
        <dbReference type="Proteomes" id="UP000254939"/>
    </source>
</evidence>
<keyword evidence="5 11" id="KW-0663">Pyridoxal phosphate</keyword>
<comment type="pathway">
    <text evidence="2">Bacterial outer membrane biogenesis; LPS O-antigen biosynthesis.</text>
</comment>
<dbReference type="Gene3D" id="3.40.640.10">
    <property type="entry name" value="Type I PLP-dependent aspartate aminotransferase-like (Major domain)"/>
    <property type="match status" value="1"/>
</dbReference>
<evidence type="ECO:0000256" key="2">
    <source>
        <dbReference type="ARBA" id="ARBA00005125"/>
    </source>
</evidence>
<gene>
    <name evidence="13" type="ORF">B5K06_22025</name>
</gene>
<dbReference type="GO" id="GO:0000271">
    <property type="term" value="P:polysaccharide biosynthetic process"/>
    <property type="evidence" value="ECO:0007669"/>
    <property type="project" value="TreeGrafter"/>
</dbReference>
<evidence type="ECO:0000256" key="12">
    <source>
        <dbReference type="RuleBase" id="RU004508"/>
    </source>
</evidence>
<keyword evidence="3 13" id="KW-0032">Aminotransferase</keyword>
<feature type="modified residue" description="N6-(pyridoxal phosphate)lysine" evidence="11">
    <location>
        <position position="187"/>
    </location>
</feature>
<organism evidence="13 14">
    <name type="scientific">Rhizobium grahamii</name>
    <dbReference type="NCBI Taxonomy" id="1120045"/>
    <lineage>
        <taxon>Bacteria</taxon>
        <taxon>Pseudomonadati</taxon>
        <taxon>Pseudomonadota</taxon>
        <taxon>Alphaproteobacteria</taxon>
        <taxon>Hyphomicrobiales</taxon>
        <taxon>Rhizobiaceae</taxon>
        <taxon>Rhizobium/Agrobacterium group</taxon>
        <taxon>Rhizobium</taxon>
    </lineage>
</organism>
<evidence type="ECO:0000256" key="9">
    <source>
        <dbReference type="ARBA" id="ARBA00074221"/>
    </source>
</evidence>
<dbReference type="Pfam" id="PF01041">
    <property type="entry name" value="DegT_DnrJ_EryC1"/>
    <property type="match status" value="1"/>
</dbReference>
<comment type="similarity">
    <text evidence="6 12">Belongs to the DegT/DnrJ/EryC1 family.</text>
</comment>
<evidence type="ECO:0000256" key="7">
    <source>
        <dbReference type="ARBA" id="ARBA00051587"/>
    </source>
</evidence>
<evidence type="ECO:0000256" key="8">
    <source>
        <dbReference type="ARBA" id="ARBA00066317"/>
    </source>
</evidence>
<name>A0A370KJV7_9HYPH</name>
<evidence type="ECO:0000256" key="5">
    <source>
        <dbReference type="ARBA" id="ARBA00022898"/>
    </source>
</evidence>
<dbReference type="EMBL" id="NAAC01000027">
    <property type="protein sequence ID" value="RDJ06894.1"/>
    <property type="molecule type" value="Genomic_DNA"/>
</dbReference>
<dbReference type="EC" id="2.6.1.102" evidence="8"/>
<dbReference type="SUPFAM" id="SSF53383">
    <property type="entry name" value="PLP-dependent transferases"/>
    <property type="match status" value="1"/>
</dbReference>
<reference evidence="13 14" key="1">
    <citation type="submission" date="2017-03" db="EMBL/GenBank/DDBJ databases">
        <title>Genome analysis of Rhizobial strains effectives or ineffectives for nitrogen fixation isolated from bean seeds.</title>
        <authorList>
            <person name="Peralta H."/>
            <person name="Aguilar-Vera A."/>
            <person name="Mora Y."/>
            <person name="Vargas-Lagunas C."/>
            <person name="Girard L."/>
            <person name="Mora J."/>
        </authorList>
    </citation>
    <scope>NUCLEOTIDE SEQUENCE [LARGE SCALE GENOMIC DNA]</scope>
    <source>
        <strain evidence="13 14">CCGM3</strain>
    </source>
</reference>
<accession>A0A370KJV7</accession>
<dbReference type="AlphaFoldDB" id="A0A370KJV7"/>
<feature type="active site" description="Proton acceptor" evidence="10">
    <location>
        <position position="187"/>
    </location>
</feature>
<dbReference type="GO" id="GO:0030170">
    <property type="term" value="F:pyridoxal phosphate binding"/>
    <property type="evidence" value="ECO:0007669"/>
    <property type="project" value="TreeGrafter"/>
</dbReference>
<evidence type="ECO:0000256" key="1">
    <source>
        <dbReference type="ARBA" id="ARBA00001933"/>
    </source>
</evidence>
<dbReference type="PIRSF" id="PIRSF000390">
    <property type="entry name" value="PLP_StrS"/>
    <property type="match status" value="1"/>
</dbReference>
<dbReference type="GO" id="GO:0102933">
    <property type="term" value="F:GDP-4-dehydro-6-deoxy-D-mannose-4-aminotransferase activity"/>
    <property type="evidence" value="ECO:0007669"/>
    <property type="project" value="UniProtKB-EC"/>
</dbReference>
<protein>
    <recommendedName>
        <fullName evidence="9">GDP-perosamine synthase</fullName>
        <ecNumber evidence="8">2.6.1.102</ecNumber>
    </recommendedName>
</protein>
<dbReference type="RefSeq" id="WP_114714729.1">
    <property type="nucleotide sequence ID" value="NZ_KZ857265.1"/>
</dbReference>
<evidence type="ECO:0000256" key="11">
    <source>
        <dbReference type="PIRSR" id="PIRSR000390-2"/>
    </source>
</evidence>
<evidence type="ECO:0000256" key="6">
    <source>
        <dbReference type="ARBA" id="ARBA00037999"/>
    </source>
</evidence>
<dbReference type="InterPro" id="IPR015421">
    <property type="entry name" value="PyrdxlP-dep_Trfase_major"/>
</dbReference>
<keyword evidence="4 13" id="KW-0808">Transferase</keyword>
<dbReference type="Gene3D" id="3.90.1150.10">
    <property type="entry name" value="Aspartate Aminotransferase, domain 1"/>
    <property type="match status" value="1"/>
</dbReference>
<evidence type="ECO:0000313" key="13">
    <source>
        <dbReference type="EMBL" id="RDJ06894.1"/>
    </source>
</evidence>
<evidence type="ECO:0000256" key="10">
    <source>
        <dbReference type="PIRSR" id="PIRSR000390-1"/>
    </source>
</evidence>